<reference evidence="2" key="1">
    <citation type="submission" date="2020-05" db="EMBL/GenBank/DDBJ databases">
        <authorList>
            <person name="Chiriac C."/>
            <person name="Salcher M."/>
            <person name="Ghai R."/>
            <person name="Kavagutti S V."/>
        </authorList>
    </citation>
    <scope>NUCLEOTIDE SEQUENCE</scope>
</reference>
<dbReference type="InterPro" id="IPR017972">
    <property type="entry name" value="Cyt_P450_CS"/>
</dbReference>
<dbReference type="PROSITE" id="PS00086">
    <property type="entry name" value="CYTOCHROME_P450"/>
    <property type="match status" value="1"/>
</dbReference>
<dbReference type="PANTHER" id="PTHR46696">
    <property type="entry name" value="P450, PUTATIVE (EUROFUNG)-RELATED"/>
    <property type="match status" value="1"/>
</dbReference>
<dbReference type="InterPro" id="IPR002397">
    <property type="entry name" value="Cyt_P450_B"/>
</dbReference>
<proteinExistence type="inferred from homology"/>
<comment type="similarity">
    <text evidence="1">Belongs to the cytochrome P450 family.</text>
</comment>
<dbReference type="GO" id="GO:0004497">
    <property type="term" value="F:monooxygenase activity"/>
    <property type="evidence" value="ECO:0007669"/>
    <property type="project" value="InterPro"/>
</dbReference>
<dbReference type="Pfam" id="PF00067">
    <property type="entry name" value="p450"/>
    <property type="match status" value="1"/>
</dbReference>
<dbReference type="AlphaFoldDB" id="A0A6J6U147"/>
<dbReference type="PRINTS" id="PR00359">
    <property type="entry name" value="BP450"/>
</dbReference>
<dbReference type="SUPFAM" id="SSF48264">
    <property type="entry name" value="Cytochrome P450"/>
    <property type="match status" value="1"/>
</dbReference>
<evidence type="ECO:0000256" key="1">
    <source>
        <dbReference type="ARBA" id="ARBA00010617"/>
    </source>
</evidence>
<dbReference type="EMBL" id="CAEZYR010000072">
    <property type="protein sequence ID" value="CAB4753146.1"/>
    <property type="molecule type" value="Genomic_DNA"/>
</dbReference>
<dbReference type="InterPro" id="IPR001128">
    <property type="entry name" value="Cyt_P450"/>
</dbReference>
<dbReference type="Gene3D" id="1.10.630.10">
    <property type="entry name" value="Cytochrome P450"/>
    <property type="match status" value="1"/>
</dbReference>
<gene>
    <name evidence="2" type="ORF">UFOPK2754_01921</name>
</gene>
<protein>
    <submittedName>
        <fullName evidence="2">Unannotated protein</fullName>
    </submittedName>
</protein>
<dbReference type="GO" id="GO:0016705">
    <property type="term" value="F:oxidoreductase activity, acting on paired donors, with incorporation or reduction of molecular oxygen"/>
    <property type="evidence" value="ECO:0007669"/>
    <property type="project" value="InterPro"/>
</dbReference>
<dbReference type="InterPro" id="IPR036396">
    <property type="entry name" value="Cyt_P450_sf"/>
</dbReference>
<evidence type="ECO:0000313" key="2">
    <source>
        <dbReference type="EMBL" id="CAB4753146.1"/>
    </source>
</evidence>
<accession>A0A6J6U147</accession>
<sequence>MPDDPYAFNPYDPDETQHMWDLLVRMRAEAPVTHPMEGMAYIARYADNAAVFKDAKRFSSAGGFRGPGVVVPENESFLGEIDPPLHPRIRRLLLRAFTLQQANASEAWIRRRVRTMFDAFAAKGGGDLMHDIAVPLPGSVAAHALGIPDEHHDQVAQWCHDLLHSTWPQTNATERGHGIAGGFPEFAELLDSLIAERRALGADAPDDLMSRMVNASADDGWHLSDVHIRTLSVNTLAGSLSTTYLLGNLFHRFVTDPENFTAVLRAEPAKIPMAVEESLRFEPPVLFLFRTATADTEIAGCPIAKGERIITGIASANRDETVYDHADEYRLDRDTLPDHLAFGVGPHICLGDHLTRVEARVVLEEMLDVFGRGVLKLAPGYERRLVPMFLEYGPESLDVVVAR</sequence>
<organism evidence="2">
    <name type="scientific">freshwater metagenome</name>
    <dbReference type="NCBI Taxonomy" id="449393"/>
    <lineage>
        <taxon>unclassified sequences</taxon>
        <taxon>metagenomes</taxon>
        <taxon>ecological metagenomes</taxon>
    </lineage>
</organism>
<dbReference type="GO" id="GO:0005506">
    <property type="term" value="F:iron ion binding"/>
    <property type="evidence" value="ECO:0007669"/>
    <property type="project" value="InterPro"/>
</dbReference>
<name>A0A6J6U147_9ZZZZ</name>
<dbReference type="GO" id="GO:0020037">
    <property type="term" value="F:heme binding"/>
    <property type="evidence" value="ECO:0007669"/>
    <property type="project" value="InterPro"/>
</dbReference>
<dbReference type="PANTHER" id="PTHR46696:SF6">
    <property type="entry name" value="P450, PUTATIVE (EUROFUNG)-RELATED"/>
    <property type="match status" value="1"/>
</dbReference>